<dbReference type="Gene3D" id="3.40.1190.20">
    <property type="match status" value="1"/>
</dbReference>
<evidence type="ECO:0000313" key="5">
    <source>
        <dbReference type="Proteomes" id="UP000658305"/>
    </source>
</evidence>
<dbReference type="Proteomes" id="UP000658305">
    <property type="component" value="Unassembled WGS sequence"/>
</dbReference>
<keyword evidence="5" id="KW-1185">Reference proteome</keyword>
<organism evidence="4 5">
    <name type="scientific">Gemmobacter nanjingensis</name>
    <dbReference type="NCBI Taxonomy" id="488454"/>
    <lineage>
        <taxon>Bacteria</taxon>
        <taxon>Pseudomonadati</taxon>
        <taxon>Pseudomonadota</taxon>
        <taxon>Alphaproteobacteria</taxon>
        <taxon>Rhodobacterales</taxon>
        <taxon>Paracoccaceae</taxon>
        <taxon>Gemmobacter</taxon>
    </lineage>
</organism>
<gene>
    <name evidence="4" type="ORF">GCM10007291_48300</name>
</gene>
<dbReference type="EMBL" id="BMYI01000036">
    <property type="protein sequence ID" value="GHC40755.1"/>
    <property type="molecule type" value="Genomic_DNA"/>
</dbReference>
<accession>A0ABQ3FT97</accession>
<feature type="domain" description="Carbohydrate kinase PfkB" evidence="3">
    <location>
        <begin position="49"/>
        <end position="168"/>
    </location>
</feature>
<protein>
    <recommendedName>
        <fullName evidence="3">Carbohydrate kinase PfkB domain-containing protein</fullName>
    </recommendedName>
</protein>
<keyword evidence="2" id="KW-0418">Kinase</keyword>
<dbReference type="PANTHER" id="PTHR10584:SF166">
    <property type="entry name" value="RIBOKINASE"/>
    <property type="match status" value="1"/>
</dbReference>
<reference evidence="5" key="1">
    <citation type="journal article" date="2019" name="Int. J. Syst. Evol. Microbiol.">
        <title>The Global Catalogue of Microorganisms (GCM) 10K type strain sequencing project: providing services to taxonomists for standard genome sequencing and annotation.</title>
        <authorList>
            <consortium name="The Broad Institute Genomics Platform"/>
            <consortium name="The Broad Institute Genome Sequencing Center for Infectious Disease"/>
            <person name="Wu L."/>
            <person name="Ma J."/>
        </authorList>
    </citation>
    <scope>NUCLEOTIDE SEQUENCE [LARGE SCALE GENOMIC DNA]</scope>
    <source>
        <strain evidence="5">KCTC 23298</strain>
    </source>
</reference>
<dbReference type="InterPro" id="IPR011611">
    <property type="entry name" value="PfkB_dom"/>
</dbReference>
<sequence>MIWDISVRLGLITSAIDNLVPERDWLLMQNESNGLVATPTRAKFRNIRVALAAAPFEAGRILSVLANLDLLAVNAVEFEQLCQALGGPHALLSELTLFVSRGADRAELRAPGTTYHAPSMRVPPVDTTGAGESAFGAFLARLDLGEAPQQALAFAMVAGGLQVTRPGVHR</sequence>
<dbReference type="InterPro" id="IPR029056">
    <property type="entry name" value="Ribokinase-like"/>
</dbReference>
<evidence type="ECO:0000256" key="2">
    <source>
        <dbReference type="ARBA" id="ARBA00022777"/>
    </source>
</evidence>
<evidence type="ECO:0000313" key="4">
    <source>
        <dbReference type="EMBL" id="GHC40755.1"/>
    </source>
</evidence>
<evidence type="ECO:0000259" key="3">
    <source>
        <dbReference type="Pfam" id="PF00294"/>
    </source>
</evidence>
<keyword evidence="1" id="KW-0808">Transferase</keyword>
<dbReference type="Pfam" id="PF00294">
    <property type="entry name" value="PfkB"/>
    <property type="match status" value="1"/>
</dbReference>
<name>A0ABQ3FT97_9RHOB</name>
<proteinExistence type="predicted"/>
<evidence type="ECO:0000256" key="1">
    <source>
        <dbReference type="ARBA" id="ARBA00022679"/>
    </source>
</evidence>
<comment type="caution">
    <text evidence="4">The sequence shown here is derived from an EMBL/GenBank/DDBJ whole genome shotgun (WGS) entry which is preliminary data.</text>
</comment>
<dbReference type="SUPFAM" id="SSF53613">
    <property type="entry name" value="Ribokinase-like"/>
    <property type="match status" value="1"/>
</dbReference>
<dbReference type="PANTHER" id="PTHR10584">
    <property type="entry name" value="SUGAR KINASE"/>
    <property type="match status" value="1"/>
</dbReference>